<proteinExistence type="predicted"/>
<protein>
    <submittedName>
        <fullName evidence="1">Phage tail completion protein R</fullName>
    </submittedName>
</protein>
<gene>
    <name evidence="1" type="primary">R</name>
    <name evidence="1" type="ORF">NCTC10767_04748</name>
</gene>
<evidence type="ECO:0000313" key="1">
    <source>
        <dbReference type="EMBL" id="STC88386.1"/>
    </source>
</evidence>
<name>A0A152S962_ECOLX</name>
<organism evidence="1 2">
    <name type="scientific">Escherichia coli</name>
    <dbReference type="NCBI Taxonomy" id="562"/>
    <lineage>
        <taxon>Bacteria</taxon>
        <taxon>Pseudomonadati</taxon>
        <taxon>Pseudomonadota</taxon>
        <taxon>Gammaproteobacteria</taxon>
        <taxon>Enterobacterales</taxon>
        <taxon>Enterobacteriaceae</taxon>
        <taxon>Escherichia</taxon>
    </lineage>
</organism>
<dbReference type="Proteomes" id="UP000254647">
    <property type="component" value="Unassembled WGS sequence"/>
</dbReference>
<sequence>MLKINTLRDAMTDACPWCRANPEKFTVYVNNGGIETTGESPSYLYRYTLGIFVMDFTQDLDELMVPLMRWLYRNQPDLLLNPEKNRDIKFSVAINDDDSTDILLEIPVWERVIIRRNDDGTVHAEHIGEPPVSRALEAWRVTLEDVTWGQNDGSG</sequence>
<dbReference type="RefSeq" id="WP_000913017.1">
    <property type="nucleotide sequence ID" value="NZ_BFPU01000073.1"/>
</dbReference>
<dbReference type="Pfam" id="PF06891">
    <property type="entry name" value="P2_Phage_GpR"/>
    <property type="match status" value="1"/>
</dbReference>
<dbReference type="InterPro" id="IPR009678">
    <property type="entry name" value="Phage_tail_completion_R"/>
</dbReference>
<dbReference type="EMBL" id="UFXW01000004">
    <property type="protein sequence ID" value="STC88386.1"/>
    <property type="molecule type" value="Genomic_DNA"/>
</dbReference>
<reference evidence="1 2" key="1">
    <citation type="submission" date="2018-06" db="EMBL/GenBank/DDBJ databases">
        <authorList>
            <consortium name="Pathogen Informatics"/>
            <person name="Doyle S."/>
        </authorList>
    </citation>
    <scope>NUCLEOTIDE SEQUENCE [LARGE SCALE GENOMIC DNA]</scope>
    <source>
        <strain evidence="1 2">NCTC10767</strain>
    </source>
</reference>
<accession>A0A152S962</accession>
<dbReference type="AlphaFoldDB" id="A0A152S962"/>
<evidence type="ECO:0000313" key="2">
    <source>
        <dbReference type="Proteomes" id="UP000254647"/>
    </source>
</evidence>